<dbReference type="GO" id="GO:0006006">
    <property type="term" value="P:glucose metabolic process"/>
    <property type="evidence" value="ECO:0007669"/>
    <property type="project" value="UniProtKB-KW"/>
</dbReference>
<keyword evidence="3" id="KW-0313">Glucose metabolism</keyword>
<name>A0A1F4T519_UNCSA</name>
<keyword evidence="5 9" id="KW-0808">Transferase</keyword>
<dbReference type="PANTHER" id="PTHR47779">
    <property type="entry name" value="SYNTHASE (CCG-9), PUTATIVE (AFU_ORTHOLOGUE AFUA_3G12100)-RELATED"/>
    <property type="match status" value="1"/>
</dbReference>
<evidence type="ECO:0000256" key="6">
    <source>
        <dbReference type="ARBA" id="ARBA00023277"/>
    </source>
</evidence>
<dbReference type="GO" id="GO:0016757">
    <property type="term" value="F:glycosyltransferase activity"/>
    <property type="evidence" value="ECO:0007669"/>
    <property type="project" value="UniProtKB-KW"/>
</dbReference>
<evidence type="ECO:0000259" key="7">
    <source>
        <dbReference type="Pfam" id="PF00534"/>
    </source>
</evidence>
<dbReference type="AlphaFoldDB" id="A0A1F4T519"/>
<reference evidence="9 10" key="1">
    <citation type="journal article" date="2016" name="Nat. Commun.">
        <title>Thousands of microbial genomes shed light on interconnected biogeochemical processes in an aquifer system.</title>
        <authorList>
            <person name="Anantharaman K."/>
            <person name="Brown C.T."/>
            <person name="Hug L.A."/>
            <person name="Sharon I."/>
            <person name="Castelle C.J."/>
            <person name="Probst A.J."/>
            <person name="Thomas B.C."/>
            <person name="Singh A."/>
            <person name="Wilkins M.J."/>
            <person name="Karaoz U."/>
            <person name="Brodie E.L."/>
            <person name="Williams K.H."/>
            <person name="Hubbard S.S."/>
            <person name="Banfield J.F."/>
        </authorList>
    </citation>
    <scope>NUCLEOTIDE SEQUENCE [LARGE SCALE GENOMIC DNA]</scope>
</reference>
<organism evidence="9 10">
    <name type="scientific">candidate division WOR-1 bacterium RIFOXYC12_FULL_54_18</name>
    <dbReference type="NCBI Taxonomy" id="1802584"/>
    <lineage>
        <taxon>Bacteria</taxon>
        <taxon>Bacillati</taxon>
        <taxon>Saganbacteria</taxon>
    </lineage>
</organism>
<comment type="similarity">
    <text evidence="1">Belongs to the glycosyltransferase group 1 family. Glycosyltransferase 4 subfamily.</text>
</comment>
<dbReference type="InterPro" id="IPR052078">
    <property type="entry name" value="Trehalose_Metab_GTase"/>
</dbReference>
<gene>
    <name evidence="9" type="ORF">A3K49_02255</name>
</gene>
<feature type="domain" description="Glycosyl transferase family 1" evidence="7">
    <location>
        <begin position="209"/>
        <end position="376"/>
    </location>
</feature>
<accession>A0A1F4T519</accession>
<dbReference type="PANTHER" id="PTHR47779:SF1">
    <property type="entry name" value="SYNTHASE (CCG-9), PUTATIVE (AFU_ORTHOLOGUE AFUA_3G12100)-RELATED"/>
    <property type="match status" value="1"/>
</dbReference>
<evidence type="ECO:0000256" key="2">
    <source>
        <dbReference type="ARBA" id="ARBA00011738"/>
    </source>
</evidence>
<evidence type="ECO:0000259" key="8">
    <source>
        <dbReference type="Pfam" id="PF21269"/>
    </source>
</evidence>
<evidence type="ECO:0000313" key="10">
    <source>
        <dbReference type="Proteomes" id="UP000178602"/>
    </source>
</evidence>
<evidence type="ECO:0000256" key="3">
    <source>
        <dbReference type="ARBA" id="ARBA00022526"/>
    </source>
</evidence>
<keyword evidence="4" id="KW-0328">Glycosyltransferase</keyword>
<dbReference type="Proteomes" id="UP000178602">
    <property type="component" value="Unassembled WGS sequence"/>
</dbReference>
<evidence type="ECO:0000256" key="5">
    <source>
        <dbReference type="ARBA" id="ARBA00022679"/>
    </source>
</evidence>
<feature type="domain" description="Trehalose synthase N-terminal" evidence="8">
    <location>
        <begin position="34"/>
        <end position="175"/>
    </location>
</feature>
<comment type="caution">
    <text evidence="9">The sequence shown here is derived from an EMBL/GenBank/DDBJ whole genome shotgun (WGS) entry which is preliminary data.</text>
</comment>
<dbReference type="EMBL" id="MEUG01000001">
    <property type="protein sequence ID" value="OGC27814.1"/>
    <property type="molecule type" value="Genomic_DNA"/>
</dbReference>
<dbReference type="Gene3D" id="3.40.50.2000">
    <property type="entry name" value="Glycogen Phosphorylase B"/>
    <property type="match status" value="2"/>
</dbReference>
<sequence>MKININDYAQVTRRQNLDELLLLAERLRGRTVKMVNSTSVGGGVAEMLHRTVPLYNELGLKVKWDVIKGGGDFFNITKAFHNALHGTKVEITREMFDSFLETNAQNEKEMVFDDDFVVIHDPQPLPLIAKKKEGNAKWIWRCHIDTANPDPVLWEFLKQFIARYDASIYSSPSFAKELPIAQYLIYPAIDPFADKNRELTRSEIDAVLRKYSIPTDKPIVTQVSRFDYLKDPIGVYEAYKLVKRHADCRFVYAGGTASDDPESNKVLAELQERVGNDPNFHILLLPPFADLEVNALQRASTIVLQKSLREGFGLTVTEALWKSKPVVATAVGGIPLQVIHNLTGLLAHSVEGVAYQIRYLLNNPAAAERLGKYGHEHVREKFLITRKMRNYLLMFIALQHQGEPIISL</sequence>
<dbReference type="SUPFAM" id="SSF53756">
    <property type="entry name" value="UDP-Glycosyltransferase/glycogen phosphorylase"/>
    <property type="match status" value="1"/>
</dbReference>
<protein>
    <submittedName>
        <fullName evidence="9">Glycosyl transferase family 1</fullName>
    </submittedName>
</protein>
<proteinExistence type="inferred from homology"/>
<evidence type="ECO:0000256" key="4">
    <source>
        <dbReference type="ARBA" id="ARBA00022676"/>
    </source>
</evidence>
<comment type="subunit">
    <text evidence="2">Homodimer.</text>
</comment>
<dbReference type="InterPro" id="IPR001296">
    <property type="entry name" value="Glyco_trans_1"/>
</dbReference>
<evidence type="ECO:0000256" key="1">
    <source>
        <dbReference type="ARBA" id="ARBA00009481"/>
    </source>
</evidence>
<keyword evidence="6" id="KW-0119">Carbohydrate metabolism</keyword>
<dbReference type="Pfam" id="PF00534">
    <property type="entry name" value="Glycos_transf_1"/>
    <property type="match status" value="1"/>
</dbReference>
<evidence type="ECO:0000313" key="9">
    <source>
        <dbReference type="EMBL" id="OGC27814.1"/>
    </source>
</evidence>
<dbReference type="Pfam" id="PF21269">
    <property type="entry name" value="TreT_GT1"/>
    <property type="match status" value="1"/>
</dbReference>
<dbReference type="InterPro" id="IPR049438">
    <property type="entry name" value="TreT_GT1"/>
</dbReference>